<dbReference type="SUPFAM" id="SSF55920">
    <property type="entry name" value="Creatinase/aminopeptidase"/>
    <property type="match status" value="1"/>
</dbReference>
<dbReference type="InterPro" id="IPR036005">
    <property type="entry name" value="Creatinase/aminopeptidase-like"/>
</dbReference>
<dbReference type="PANTHER" id="PTHR43330">
    <property type="entry name" value="METHIONINE AMINOPEPTIDASE"/>
    <property type="match status" value="1"/>
</dbReference>
<dbReference type="PRINTS" id="PR00599">
    <property type="entry name" value="MAPEPTIDASE"/>
</dbReference>
<accession>A0A7T5RJ35</accession>
<dbReference type="PANTHER" id="PTHR43330:SF27">
    <property type="entry name" value="METHIONINE AMINOPEPTIDASE"/>
    <property type="match status" value="1"/>
</dbReference>
<evidence type="ECO:0000256" key="2">
    <source>
        <dbReference type="ARBA" id="ARBA00022438"/>
    </source>
</evidence>
<evidence type="ECO:0000256" key="6">
    <source>
        <dbReference type="HAMAP-Rule" id="MF_01974"/>
    </source>
</evidence>
<reference evidence="9 10" key="1">
    <citation type="submission" date="2020-07" db="EMBL/GenBank/DDBJ databases">
        <title>Huge and variable diversity of episymbiotic CPR bacteria and DPANN archaea in groundwater ecosystems.</title>
        <authorList>
            <person name="He C.Y."/>
            <person name="Keren R."/>
            <person name="Whittaker M."/>
            <person name="Farag I.F."/>
            <person name="Doudna J."/>
            <person name="Cate J.H.D."/>
            <person name="Banfield J.F."/>
        </authorList>
    </citation>
    <scope>NUCLEOTIDE SEQUENCE [LARGE SCALE GENOMIC DNA]</scope>
    <source>
        <strain evidence="9">NC_groundwater_541_Ag_S-0.1um_46_50</strain>
    </source>
</reference>
<dbReference type="GO" id="GO:0046872">
    <property type="term" value="F:metal ion binding"/>
    <property type="evidence" value="ECO:0007669"/>
    <property type="project" value="UniProtKB-UniRule"/>
</dbReference>
<dbReference type="GO" id="GO:0004239">
    <property type="term" value="F:initiator methionyl aminopeptidase activity"/>
    <property type="evidence" value="ECO:0007669"/>
    <property type="project" value="UniProtKB-UniRule"/>
</dbReference>
<feature type="binding site" evidence="6">
    <location>
        <position position="182"/>
    </location>
    <ligand>
        <name>substrate</name>
    </ligand>
</feature>
<dbReference type="Proteomes" id="UP000595618">
    <property type="component" value="Chromosome"/>
</dbReference>
<dbReference type="CDD" id="cd01086">
    <property type="entry name" value="MetAP1"/>
    <property type="match status" value="1"/>
</dbReference>
<proteinExistence type="inferred from homology"/>
<name>A0A7T5RJ35_9BACT</name>
<keyword evidence="2 6" id="KW-0031">Aminopeptidase</keyword>
<feature type="binding site" evidence="6">
    <location>
        <position position="239"/>
    </location>
    <ligand>
        <name>a divalent metal cation</name>
        <dbReference type="ChEBI" id="CHEBI:60240"/>
        <label>1</label>
    </ligand>
</feature>
<keyword evidence="5 6" id="KW-0378">Hydrolase</keyword>
<dbReference type="AlphaFoldDB" id="A0A7T5RJ35"/>
<feature type="binding site" evidence="6">
    <location>
        <position position="175"/>
    </location>
    <ligand>
        <name>a divalent metal cation</name>
        <dbReference type="ChEBI" id="CHEBI:60240"/>
        <label>2</label>
        <note>catalytic</note>
    </ligand>
</feature>
<feature type="binding site" evidence="6">
    <location>
        <position position="101"/>
    </location>
    <ligand>
        <name>a divalent metal cation</name>
        <dbReference type="ChEBI" id="CHEBI:60240"/>
        <label>1</label>
    </ligand>
</feature>
<comment type="cofactor">
    <cofactor evidence="6">
        <name>Co(2+)</name>
        <dbReference type="ChEBI" id="CHEBI:48828"/>
    </cofactor>
    <cofactor evidence="6">
        <name>Zn(2+)</name>
        <dbReference type="ChEBI" id="CHEBI:29105"/>
    </cofactor>
    <cofactor evidence="6">
        <name>Mn(2+)</name>
        <dbReference type="ChEBI" id="CHEBI:29035"/>
    </cofactor>
    <cofactor evidence="6">
        <name>Fe(2+)</name>
        <dbReference type="ChEBI" id="CHEBI:29033"/>
    </cofactor>
    <text evidence="6">Binds 2 divalent metal cations per subunit. Has a high-affinity and a low affinity metal-binding site. The true nature of the physiological cofactor is under debate. The enzyme is active with cobalt, zinc, manganese or divalent iron ions. Most likely, methionine aminopeptidases function as mononuclear Fe(2+)-metalloproteases under physiological conditions, and the catalytically relevant metal-binding site has been assigned to the histidine-containing high-affinity site.</text>
</comment>
<evidence type="ECO:0000313" key="9">
    <source>
        <dbReference type="EMBL" id="QQG45043.1"/>
    </source>
</evidence>
<sequence>MITIKTSEEIKTLREGGRRLAEILQRVVANVKQGISTFELDRLAESLILASGGAPAFKGYRIKETRKSYPCSLCTSVNDEVVHAIPSQDRFLKAGDIIGLDIGMRWGGLFTDMAVTVGIGKISQEAERLIRITKESLGVGIRAVRPGARTGDVGYAVEQHLKKNKLGVIRDLAGHGVGYAVHEEPLIPNYGKPGIGPELKEGMVLAIEPMATLGDWRVVLADDEWTFKTMDGSLAAHFEHTVMVTSGGVEVLTKNSGPC</sequence>
<dbReference type="GO" id="GO:0070006">
    <property type="term" value="F:metalloaminopeptidase activity"/>
    <property type="evidence" value="ECO:0007669"/>
    <property type="project" value="UniProtKB-UniRule"/>
</dbReference>
<dbReference type="EC" id="3.4.11.18" evidence="6 7"/>
<dbReference type="InterPro" id="IPR001714">
    <property type="entry name" value="Pept_M24_MAP"/>
</dbReference>
<dbReference type="GO" id="GO:0005829">
    <property type="term" value="C:cytosol"/>
    <property type="evidence" value="ECO:0007669"/>
    <property type="project" value="TreeGrafter"/>
</dbReference>
<dbReference type="NCBIfam" id="TIGR00500">
    <property type="entry name" value="met_pdase_I"/>
    <property type="match status" value="1"/>
</dbReference>
<dbReference type="HAMAP" id="MF_01974">
    <property type="entry name" value="MetAP_1"/>
    <property type="match status" value="1"/>
</dbReference>
<dbReference type="Gene3D" id="3.90.230.10">
    <property type="entry name" value="Creatinase/methionine aminopeptidase superfamily"/>
    <property type="match status" value="1"/>
</dbReference>
<dbReference type="InterPro" id="IPR000994">
    <property type="entry name" value="Pept_M24"/>
</dbReference>
<comment type="subunit">
    <text evidence="6">Monomer.</text>
</comment>
<dbReference type="GO" id="GO:0006508">
    <property type="term" value="P:proteolysis"/>
    <property type="evidence" value="ECO:0007669"/>
    <property type="project" value="UniProtKB-KW"/>
</dbReference>
<evidence type="ECO:0000256" key="4">
    <source>
        <dbReference type="ARBA" id="ARBA00022723"/>
    </source>
</evidence>
<feature type="binding site" evidence="6">
    <location>
        <position position="112"/>
    </location>
    <ligand>
        <name>a divalent metal cation</name>
        <dbReference type="ChEBI" id="CHEBI:60240"/>
        <label>1</label>
    </ligand>
</feature>
<keyword evidence="4 6" id="KW-0479">Metal-binding</keyword>
<protein>
    <recommendedName>
        <fullName evidence="6 7">Methionine aminopeptidase</fullName>
        <shortName evidence="6">MAP</shortName>
        <shortName evidence="6">MetAP</shortName>
        <ecNumber evidence="6 7">3.4.11.18</ecNumber>
    </recommendedName>
    <alternativeName>
        <fullName evidence="6">Peptidase M</fullName>
    </alternativeName>
</protein>
<feature type="domain" description="Peptidase M24" evidence="8">
    <location>
        <begin position="12"/>
        <end position="245"/>
    </location>
</feature>
<keyword evidence="3 6" id="KW-0645">Protease</keyword>
<dbReference type="EMBL" id="CP066690">
    <property type="protein sequence ID" value="QQG45043.1"/>
    <property type="molecule type" value="Genomic_DNA"/>
</dbReference>
<evidence type="ECO:0000256" key="3">
    <source>
        <dbReference type="ARBA" id="ARBA00022670"/>
    </source>
</evidence>
<evidence type="ECO:0000256" key="1">
    <source>
        <dbReference type="ARBA" id="ARBA00002521"/>
    </source>
</evidence>
<evidence type="ECO:0000313" key="10">
    <source>
        <dbReference type="Proteomes" id="UP000595618"/>
    </source>
</evidence>
<feature type="binding site" evidence="6">
    <location>
        <position position="208"/>
    </location>
    <ligand>
        <name>a divalent metal cation</name>
        <dbReference type="ChEBI" id="CHEBI:60240"/>
        <label>2</label>
        <note>catalytic</note>
    </ligand>
</feature>
<evidence type="ECO:0000259" key="8">
    <source>
        <dbReference type="Pfam" id="PF00557"/>
    </source>
</evidence>
<feature type="binding site" evidence="6">
    <location>
        <position position="83"/>
    </location>
    <ligand>
        <name>substrate</name>
    </ligand>
</feature>
<dbReference type="Pfam" id="PF00557">
    <property type="entry name" value="Peptidase_M24"/>
    <property type="match status" value="1"/>
</dbReference>
<comment type="similarity">
    <text evidence="6">Belongs to the peptidase M24A family. Methionine aminopeptidase type 1 subfamily.</text>
</comment>
<comment type="function">
    <text evidence="1 6">Removes the N-terminal methionine from nascent proteins. The N-terminal methionine is often cleaved when the second residue in the primary sequence is small and uncharged (Met-Ala-, Cys, Gly, Pro, Ser, Thr, or Val). Requires deformylation of the N(alpha)-formylated initiator methionine before it can be hydrolyzed.</text>
</comment>
<evidence type="ECO:0000256" key="5">
    <source>
        <dbReference type="ARBA" id="ARBA00022801"/>
    </source>
</evidence>
<feature type="binding site" evidence="6">
    <location>
        <position position="112"/>
    </location>
    <ligand>
        <name>a divalent metal cation</name>
        <dbReference type="ChEBI" id="CHEBI:60240"/>
        <label>2</label>
        <note>catalytic</note>
    </ligand>
</feature>
<feature type="binding site" evidence="6">
    <location>
        <position position="239"/>
    </location>
    <ligand>
        <name>a divalent metal cation</name>
        <dbReference type="ChEBI" id="CHEBI:60240"/>
        <label>2</label>
        <note>catalytic</note>
    </ligand>
</feature>
<evidence type="ECO:0000256" key="7">
    <source>
        <dbReference type="RuleBase" id="RU003653"/>
    </source>
</evidence>
<dbReference type="InterPro" id="IPR002467">
    <property type="entry name" value="Pept_M24A_MAP1"/>
</dbReference>
<organism evidence="9 10">
    <name type="scientific">Candidatus Sungiibacteriota bacterium</name>
    <dbReference type="NCBI Taxonomy" id="2750080"/>
    <lineage>
        <taxon>Bacteria</taxon>
        <taxon>Candidatus Sungiibacteriota</taxon>
    </lineage>
</organism>
<gene>
    <name evidence="6 9" type="primary">map</name>
    <name evidence="9" type="ORF">HYW89_03510</name>
</gene>
<comment type="catalytic activity">
    <reaction evidence="6 7">
        <text>Release of N-terminal amino acids, preferentially methionine, from peptides and arylamides.</text>
        <dbReference type="EC" id="3.4.11.18"/>
    </reaction>
</comment>